<proteinExistence type="inferred from homology"/>
<dbReference type="EMBL" id="JACJVP010000001">
    <property type="protein sequence ID" value="MBB6669094.1"/>
    <property type="molecule type" value="Genomic_DNA"/>
</dbReference>
<evidence type="ECO:0000313" key="3">
    <source>
        <dbReference type="EMBL" id="MBB6669094.1"/>
    </source>
</evidence>
<dbReference type="CDD" id="cd08901">
    <property type="entry name" value="SRPBCC_CalC_Aha1-like_8"/>
    <property type="match status" value="1"/>
</dbReference>
<dbReference type="Pfam" id="PF08327">
    <property type="entry name" value="AHSA1"/>
    <property type="match status" value="1"/>
</dbReference>
<dbReference type="SUPFAM" id="SSF55961">
    <property type="entry name" value="Bet v1-like"/>
    <property type="match status" value="1"/>
</dbReference>
<protein>
    <submittedName>
        <fullName evidence="3">SRPBCC domain-containing protein</fullName>
    </submittedName>
</protein>
<name>A0A7X0RN21_9BACL</name>
<dbReference type="InterPro" id="IPR013538">
    <property type="entry name" value="ASHA1/2-like_C"/>
</dbReference>
<accession>A0A7X0RN21</accession>
<dbReference type="Gene3D" id="3.30.530.20">
    <property type="match status" value="1"/>
</dbReference>
<sequence>MLIRRSAREVYEAIVDPAITTLFWFTKSSGRLEADANIRWDWEMYGVGTDVRVLELEPEKRIVFEWSAPAATRVEWTLTPHGDIGAYVEVVESGFHGDGDALVHQALDSTGGFTMVLCAMKAWLEHGIVLHVVADKAPPQDG</sequence>
<keyword evidence="4" id="KW-1185">Reference proteome</keyword>
<comment type="caution">
    <text evidence="3">The sequence shown here is derived from an EMBL/GenBank/DDBJ whole genome shotgun (WGS) entry which is preliminary data.</text>
</comment>
<dbReference type="Proteomes" id="UP000547209">
    <property type="component" value="Unassembled WGS sequence"/>
</dbReference>
<dbReference type="AlphaFoldDB" id="A0A7X0RN21"/>
<gene>
    <name evidence="3" type="ORF">H7C19_00175</name>
</gene>
<evidence type="ECO:0000256" key="1">
    <source>
        <dbReference type="ARBA" id="ARBA00006817"/>
    </source>
</evidence>
<dbReference type="InterPro" id="IPR023393">
    <property type="entry name" value="START-like_dom_sf"/>
</dbReference>
<comment type="similarity">
    <text evidence="1">Belongs to the AHA1 family.</text>
</comment>
<evidence type="ECO:0000313" key="4">
    <source>
        <dbReference type="Proteomes" id="UP000547209"/>
    </source>
</evidence>
<organism evidence="3 4">
    <name type="scientific">Cohnella nanjingensis</name>
    <dbReference type="NCBI Taxonomy" id="1387779"/>
    <lineage>
        <taxon>Bacteria</taxon>
        <taxon>Bacillati</taxon>
        <taxon>Bacillota</taxon>
        <taxon>Bacilli</taxon>
        <taxon>Bacillales</taxon>
        <taxon>Paenibacillaceae</taxon>
        <taxon>Cohnella</taxon>
    </lineage>
</organism>
<reference evidence="3 4" key="1">
    <citation type="submission" date="2020-08" db="EMBL/GenBank/DDBJ databases">
        <title>Cohnella phylogeny.</title>
        <authorList>
            <person name="Dunlap C."/>
        </authorList>
    </citation>
    <scope>NUCLEOTIDE SEQUENCE [LARGE SCALE GENOMIC DNA]</scope>
    <source>
        <strain evidence="3 4">DSM 28246</strain>
    </source>
</reference>
<feature type="domain" description="Activator of Hsp90 ATPase homologue 1/2-like C-terminal" evidence="2">
    <location>
        <begin position="6"/>
        <end position="112"/>
    </location>
</feature>
<evidence type="ECO:0000259" key="2">
    <source>
        <dbReference type="Pfam" id="PF08327"/>
    </source>
</evidence>